<dbReference type="Proteomes" id="UP000185781">
    <property type="component" value="Unassembled WGS sequence"/>
</dbReference>
<dbReference type="RefSeq" id="WP_076390780.1">
    <property type="nucleotide sequence ID" value="NZ_FTOV01000002.1"/>
</dbReference>
<evidence type="ECO:0000313" key="2">
    <source>
        <dbReference type="Proteomes" id="UP000185781"/>
    </source>
</evidence>
<accession>A0A1N7LL05</accession>
<proteinExistence type="predicted"/>
<gene>
    <name evidence="1" type="ORF">SAMN05421785_102314</name>
</gene>
<dbReference type="EMBL" id="FTOV01000002">
    <property type="protein sequence ID" value="SIS74518.1"/>
    <property type="molecule type" value="Genomic_DNA"/>
</dbReference>
<dbReference type="OrthoDB" id="1495306at2"/>
<name>A0A1N7LL05_9FLAO</name>
<sequence>MKDIYNQIIENTKKISVEQEYFSLPEIENAEVKIEDLEATGSTLLKRRYIIENEDGKIEIMYESKDKCRVHQINPDWNKVEIIFTDKNGKIESFTDGWSDKM</sequence>
<evidence type="ECO:0000313" key="1">
    <source>
        <dbReference type="EMBL" id="SIS74518.1"/>
    </source>
</evidence>
<protein>
    <submittedName>
        <fullName evidence="1">Uncharacterized protein</fullName>
    </submittedName>
</protein>
<organism evidence="1 2">
    <name type="scientific">Chryseobacterium gambrini</name>
    <dbReference type="NCBI Taxonomy" id="373672"/>
    <lineage>
        <taxon>Bacteria</taxon>
        <taxon>Pseudomonadati</taxon>
        <taxon>Bacteroidota</taxon>
        <taxon>Flavobacteriia</taxon>
        <taxon>Flavobacteriales</taxon>
        <taxon>Weeksellaceae</taxon>
        <taxon>Chryseobacterium group</taxon>
        <taxon>Chryseobacterium</taxon>
    </lineage>
</organism>
<reference evidence="1 2" key="1">
    <citation type="submission" date="2017-01" db="EMBL/GenBank/DDBJ databases">
        <authorList>
            <person name="Mah S.A."/>
            <person name="Swanson W.J."/>
            <person name="Moy G.W."/>
            <person name="Vacquier V.D."/>
        </authorList>
    </citation>
    <scope>NUCLEOTIDE SEQUENCE [LARGE SCALE GENOMIC DNA]</scope>
    <source>
        <strain evidence="1 2">DSM 18014</strain>
    </source>
</reference>
<dbReference type="AlphaFoldDB" id="A0A1N7LL05"/>